<dbReference type="Gene3D" id="3.40.50.10190">
    <property type="entry name" value="BRCT domain"/>
    <property type="match status" value="1"/>
</dbReference>
<sequence>MIVEELVDLALVIDKLVAAGVNMDQPGFVLSAPTDAEGDAEASAQEAKSELPLAGMTVVVTGAMTGPLSDLSRTEMTELIAKAGGRASSSVSARTHVVVAGEKAGCKLDKARTLGIETITPEELAQRLAPDMKRG</sequence>
<evidence type="ECO:0000259" key="1">
    <source>
        <dbReference type="PROSITE" id="PS50172"/>
    </source>
</evidence>
<feature type="domain" description="BRCT" evidence="1">
    <location>
        <begin position="48"/>
        <end position="126"/>
    </location>
</feature>
<name>A0ABS1YBS7_9ACTN</name>
<dbReference type="EMBL" id="JAEVHL010000012">
    <property type="protein sequence ID" value="MBM0274812.1"/>
    <property type="molecule type" value="Genomic_DNA"/>
</dbReference>
<comment type="caution">
    <text evidence="2">The sequence shown here is derived from an EMBL/GenBank/DDBJ whole genome shotgun (WGS) entry which is preliminary data.</text>
</comment>
<organism evidence="2 3">
    <name type="scientific">Micromonospora tarensis</name>
    <dbReference type="NCBI Taxonomy" id="2806100"/>
    <lineage>
        <taxon>Bacteria</taxon>
        <taxon>Bacillati</taxon>
        <taxon>Actinomycetota</taxon>
        <taxon>Actinomycetes</taxon>
        <taxon>Micromonosporales</taxon>
        <taxon>Micromonosporaceae</taxon>
        <taxon>Micromonospora</taxon>
    </lineage>
</organism>
<reference evidence="2 3" key="1">
    <citation type="submission" date="2021-01" db="EMBL/GenBank/DDBJ databases">
        <title>Draft genome sequence of Micromonospora sp. strain STR1s_6.</title>
        <authorList>
            <person name="Karlyshev A."/>
            <person name="Jawad R."/>
        </authorList>
    </citation>
    <scope>NUCLEOTIDE SEQUENCE [LARGE SCALE GENOMIC DNA]</scope>
    <source>
        <strain evidence="2 3">STR1S-6</strain>
    </source>
</reference>
<dbReference type="RefSeq" id="WP_203147219.1">
    <property type="nucleotide sequence ID" value="NZ_JAEVHL010000012.1"/>
</dbReference>
<dbReference type="InterPro" id="IPR001357">
    <property type="entry name" value="BRCT_dom"/>
</dbReference>
<evidence type="ECO:0000313" key="2">
    <source>
        <dbReference type="EMBL" id="MBM0274812.1"/>
    </source>
</evidence>
<proteinExistence type="predicted"/>
<dbReference type="SUPFAM" id="SSF52113">
    <property type="entry name" value="BRCT domain"/>
    <property type="match status" value="1"/>
</dbReference>
<dbReference type="Proteomes" id="UP000622245">
    <property type="component" value="Unassembled WGS sequence"/>
</dbReference>
<dbReference type="InterPro" id="IPR036420">
    <property type="entry name" value="BRCT_dom_sf"/>
</dbReference>
<dbReference type="Pfam" id="PF00533">
    <property type="entry name" value="BRCT"/>
    <property type="match status" value="1"/>
</dbReference>
<dbReference type="SMART" id="SM00292">
    <property type="entry name" value="BRCT"/>
    <property type="match status" value="1"/>
</dbReference>
<dbReference type="CDD" id="cd17748">
    <property type="entry name" value="BRCT_DNA_ligase_like"/>
    <property type="match status" value="1"/>
</dbReference>
<dbReference type="PROSITE" id="PS50172">
    <property type="entry name" value="BRCT"/>
    <property type="match status" value="1"/>
</dbReference>
<gene>
    <name evidence="2" type="ORF">JM949_04775</name>
</gene>
<keyword evidence="3" id="KW-1185">Reference proteome</keyword>
<protein>
    <recommendedName>
        <fullName evidence="1">BRCT domain-containing protein</fullName>
    </recommendedName>
</protein>
<evidence type="ECO:0000313" key="3">
    <source>
        <dbReference type="Proteomes" id="UP000622245"/>
    </source>
</evidence>
<accession>A0ABS1YBS7</accession>